<keyword evidence="1" id="KW-0732">Signal</keyword>
<feature type="repeat" description="TPR" evidence="2">
    <location>
        <begin position="729"/>
        <end position="762"/>
    </location>
</feature>
<dbReference type="PROSITE" id="PS50005">
    <property type="entry name" value="TPR"/>
    <property type="match status" value="3"/>
</dbReference>
<dbReference type="PANTHER" id="PTHR16026">
    <property type="entry name" value="CARTILAGE ACIDIC PROTEIN 1"/>
    <property type="match status" value="1"/>
</dbReference>
<protein>
    <submittedName>
        <fullName evidence="4">VCBS repeat-containing protein</fullName>
    </submittedName>
</protein>
<dbReference type="Pfam" id="PF07593">
    <property type="entry name" value="UnbV_ASPIC"/>
    <property type="match status" value="1"/>
</dbReference>
<dbReference type="PANTHER" id="PTHR16026:SF0">
    <property type="entry name" value="CARTILAGE ACIDIC PROTEIN 1"/>
    <property type="match status" value="1"/>
</dbReference>
<dbReference type="Pfam" id="PF13432">
    <property type="entry name" value="TPR_16"/>
    <property type="match status" value="1"/>
</dbReference>
<dbReference type="InterPro" id="IPR027039">
    <property type="entry name" value="Crtac1"/>
</dbReference>
<gene>
    <name evidence="4" type="ORF">IFJ97_06780</name>
</gene>
<dbReference type="InterPro" id="IPR011519">
    <property type="entry name" value="UnbV_ASPIC"/>
</dbReference>
<dbReference type="InterPro" id="IPR011990">
    <property type="entry name" value="TPR-like_helical_dom_sf"/>
</dbReference>
<dbReference type="InterPro" id="IPR013517">
    <property type="entry name" value="FG-GAP"/>
</dbReference>
<dbReference type="Gene3D" id="2.130.10.130">
    <property type="entry name" value="Integrin alpha, N-terminal"/>
    <property type="match status" value="2"/>
</dbReference>
<accession>A0A8J6YBY7</accession>
<feature type="non-terminal residue" evidence="4">
    <location>
        <position position="865"/>
    </location>
</feature>
<dbReference type="InterPro" id="IPR019734">
    <property type="entry name" value="TPR_rpt"/>
</dbReference>
<comment type="caution">
    <text evidence="4">The sequence shown here is derived from an EMBL/GenBank/DDBJ whole genome shotgun (WGS) entry which is preliminary data.</text>
</comment>
<evidence type="ECO:0000256" key="2">
    <source>
        <dbReference type="PROSITE-ProRule" id="PRU00339"/>
    </source>
</evidence>
<name>A0A8J6YBY7_9BACT</name>
<keyword evidence="2" id="KW-0802">TPR repeat</keyword>
<dbReference type="SUPFAM" id="SSF48452">
    <property type="entry name" value="TPR-like"/>
    <property type="match status" value="2"/>
</dbReference>
<organism evidence="4 5">
    <name type="scientific">Candidatus Sulfomarinibacter kjeldsenii</name>
    <dbReference type="NCBI Taxonomy" id="2885994"/>
    <lineage>
        <taxon>Bacteria</taxon>
        <taxon>Pseudomonadati</taxon>
        <taxon>Acidobacteriota</taxon>
        <taxon>Thermoanaerobaculia</taxon>
        <taxon>Thermoanaerobaculales</taxon>
        <taxon>Candidatus Sulfomarinibacteraceae</taxon>
        <taxon>Candidatus Sulfomarinibacter</taxon>
    </lineage>
</organism>
<dbReference type="Pfam" id="PF13517">
    <property type="entry name" value="FG-GAP_3"/>
    <property type="match status" value="3"/>
</dbReference>
<dbReference type="SMART" id="SM00028">
    <property type="entry name" value="TPR"/>
    <property type="match status" value="6"/>
</dbReference>
<sequence length="865" mass="93862">MRKSLPSTSRGWLRRTVPVVARFGVGLVAAAFWTAGFVQADPPSGAEKPPTAGHIRFEDRQPASGIGFVLDNATTPDKEMIDSMLGGLAVFDFDNDGLLDVFFTNGAKIPSLVKDDPRYWNRLYRNQGDGTFRDVTEQAGVQGEGYSMGVAAGDFDNDGLTDLYVTGVNRNILYRNRGKGRFADVTEAAGVSGTIGKTKPWSVGSAWLDYDNDGDLDLFVVNYNDWSTDNNRLCGVEGKRLSCSPTYYKKLPNLLYRNEGGGKFLDVSAAAGISKHLGYGMSLAVADADGDGFIDVFVANDQIRQFLFRNEGGRRFVEVGVETGAALTEDGVPFSGMGSEFRDLGHDGRPDIFVTALAGEAFPFFLNTAEGYFVPSTHAVGLGFVTVMMSGWGTGAFDFDNDGSKDIFIANSNVSENIGQYSHYRYKMENVVLQGSPDGRFNNVSSEAGPAMQPTRAHRGAAFGDLDNDGRVDVVVAAIGEPPAVLYNVSDGGHWLALRLKGTSSNRNGLGARVKVTGASGLVQHNHATTSVGYNSSSDRRVHFGLGADTVAREIEIRWPSVSSLRGVVALVFLAASVLPGGDVSASTACAGAEPALASVATALDEGRWDEAEHSLQPLELSHPECGQVIVAVARLSAARGDLAEAERLFSRALTMAPDDAVAHALFARFQLLRGLGPQAAYLVNQSLTVDPDCVEALVVRGQILGHRGLYGESRTVLERAVALDPTSPEAHYEIGVWFFRVNLFEQAARHFESAVTLRPLWTRALDYLAYCFELLGEADRAERVYRDALQTQPKGGPLFDSILDYNFGRFLFKIGRLKESLTNLDRAVEHHHKRRGPRYQRAKVYQAQGDFESARRDAERALAL</sequence>
<evidence type="ECO:0000313" key="4">
    <source>
        <dbReference type="EMBL" id="MBD3871045.1"/>
    </source>
</evidence>
<reference evidence="4 5" key="1">
    <citation type="submission" date="2020-08" db="EMBL/GenBank/DDBJ databases">
        <title>Acidobacteriota in marine sediments use diverse sulfur dissimilation pathways.</title>
        <authorList>
            <person name="Wasmund K."/>
        </authorList>
    </citation>
    <scope>NUCLEOTIDE SEQUENCE [LARGE SCALE GENOMIC DNA]</scope>
    <source>
        <strain evidence="4">MAG AM3-A</strain>
    </source>
</reference>
<dbReference type="AlphaFoldDB" id="A0A8J6YBY7"/>
<evidence type="ECO:0000313" key="5">
    <source>
        <dbReference type="Proteomes" id="UP000598633"/>
    </source>
</evidence>
<dbReference type="EMBL" id="JACXWA010000110">
    <property type="protein sequence ID" value="MBD3871045.1"/>
    <property type="molecule type" value="Genomic_DNA"/>
</dbReference>
<dbReference type="Gene3D" id="1.25.40.10">
    <property type="entry name" value="Tetratricopeptide repeat domain"/>
    <property type="match status" value="1"/>
</dbReference>
<feature type="repeat" description="TPR" evidence="2">
    <location>
        <begin position="763"/>
        <end position="796"/>
    </location>
</feature>
<proteinExistence type="predicted"/>
<evidence type="ECO:0000256" key="1">
    <source>
        <dbReference type="ARBA" id="ARBA00022729"/>
    </source>
</evidence>
<dbReference type="Proteomes" id="UP000598633">
    <property type="component" value="Unassembled WGS sequence"/>
</dbReference>
<dbReference type="SUPFAM" id="SSF69318">
    <property type="entry name" value="Integrin alpha N-terminal domain"/>
    <property type="match status" value="1"/>
</dbReference>
<dbReference type="InterPro" id="IPR028994">
    <property type="entry name" value="Integrin_alpha_N"/>
</dbReference>
<dbReference type="Pfam" id="PF14559">
    <property type="entry name" value="TPR_19"/>
    <property type="match status" value="1"/>
</dbReference>
<feature type="domain" description="ASPIC/UnbV" evidence="3">
    <location>
        <begin position="509"/>
        <end position="567"/>
    </location>
</feature>
<feature type="repeat" description="TPR" evidence="2">
    <location>
        <begin position="627"/>
        <end position="660"/>
    </location>
</feature>
<evidence type="ECO:0000259" key="3">
    <source>
        <dbReference type="Pfam" id="PF07593"/>
    </source>
</evidence>